<name>A0A0C2BH00_9BURK</name>
<keyword evidence="5" id="KW-1185">Reference proteome</keyword>
<dbReference type="OrthoDB" id="5816932at2"/>
<dbReference type="PANTHER" id="PTHR43479:SF11">
    <property type="entry name" value="ACREF_ENVCD OPERON REPRESSOR-RELATED"/>
    <property type="match status" value="1"/>
</dbReference>
<dbReference type="AlphaFoldDB" id="A0A0C2BH00"/>
<feature type="DNA-binding region" description="H-T-H motif" evidence="2">
    <location>
        <begin position="42"/>
        <end position="61"/>
    </location>
</feature>
<dbReference type="InterPro" id="IPR001647">
    <property type="entry name" value="HTH_TetR"/>
</dbReference>
<dbReference type="PANTHER" id="PTHR43479">
    <property type="entry name" value="ACREF/ENVCD OPERON REPRESSOR-RELATED"/>
    <property type="match status" value="1"/>
</dbReference>
<dbReference type="Gene3D" id="1.10.357.10">
    <property type="entry name" value="Tetracycline Repressor, domain 2"/>
    <property type="match status" value="1"/>
</dbReference>
<dbReference type="InterPro" id="IPR050624">
    <property type="entry name" value="HTH-type_Tx_Regulator"/>
</dbReference>
<dbReference type="GO" id="GO:0003677">
    <property type="term" value="F:DNA binding"/>
    <property type="evidence" value="ECO:0007669"/>
    <property type="project" value="UniProtKB-UniRule"/>
</dbReference>
<accession>A0A0C2BH00</accession>
<gene>
    <name evidence="4" type="ORF">TSA66_06420</name>
</gene>
<sequence length="202" mass="23332">MQSEKKKPEAGARAKPRRVLSADDWIDAATDLLVSKSVDAVRVETLAKELGITVGSFYHHFKDRNDLLSKMLKRWHERTTAQVVRSYGELAPEEALHEILTLPFHGLTARRAAMVEFAIRAWARRDEMARQAVREVDEQRLAYYTKGFQKLGFRKAEAANRAFLVYSYQISQSLLWEVNDDKARKKQLNFAKELLLTPLREN</sequence>
<organism evidence="4 5">
    <name type="scientific">Noviherbaspirillum autotrophicum</name>
    <dbReference type="NCBI Taxonomy" id="709839"/>
    <lineage>
        <taxon>Bacteria</taxon>
        <taxon>Pseudomonadati</taxon>
        <taxon>Pseudomonadota</taxon>
        <taxon>Betaproteobacteria</taxon>
        <taxon>Burkholderiales</taxon>
        <taxon>Oxalobacteraceae</taxon>
        <taxon>Noviherbaspirillum</taxon>
    </lineage>
</organism>
<evidence type="ECO:0000256" key="1">
    <source>
        <dbReference type="ARBA" id="ARBA00023125"/>
    </source>
</evidence>
<comment type="caution">
    <text evidence="4">The sequence shown here is derived from an EMBL/GenBank/DDBJ whole genome shotgun (WGS) entry which is preliminary data.</text>
</comment>
<evidence type="ECO:0000313" key="5">
    <source>
        <dbReference type="Proteomes" id="UP000031572"/>
    </source>
</evidence>
<evidence type="ECO:0000256" key="2">
    <source>
        <dbReference type="PROSITE-ProRule" id="PRU00335"/>
    </source>
</evidence>
<dbReference type="PRINTS" id="PR00455">
    <property type="entry name" value="HTHTETR"/>
</dbReference>
<dbReference type="SUPFAM" id="SSF46689">
    <property type="entry name" value="Homeodomain-like"/>
    <property type="match status" value="1"/>
</dbReference>
<dbReference type="Proteomes" id="UP000031572">
    <property type="component" value="Unassembled WGS sequence"/>
</dbReference>
<reference evidence="4 5" key="1">
    <citation type="submission" date="2014-12" db="EMBL/GenBank/DDBJ databases">
        <title>Denitrispirillum autotrophicum gen. nov., sp. nov., Denitrifying, Facultatively Autotrophic Bacteria Isolated from Rice Paddy Soil.</title>
        <authorList>
            <person name="Ishii S."/>
            <person name="Ashida N."/>
            <person name="Ohno H."/>
            <person name="Otsuka S."/>
            <person name="Yokota A."/>
            <person name="Senoo K."/>
        </authorList>
    </citation>
    <scope>NUCLEOTIDE SEQUENCE [LARGE SCALE GENOMIC DNA]</scope>
    <source>
        <strain evidence="4 5">TSA66</strain>
    </source>
</reference>
<keyword evidence="1 2" id="KW-0238">DNA-binding</keyword>
<evidence type="ECO:0000259" key="3">
    <source>
        <dbReference type="PROSITE" id="PS50977"/>
    </source>
</evidence>
<feature type="domain" description="HTH tetR-type" evidence="3">
    <location>
        <begin position="19"/>
        <end position="79"/>
    </location>
</feature>
<dbReference type="STRING" id="709839.TSA66_06420"/>
<proteinExistence type="predicted"/>
<evidence type="ECO:0000313" key="4">
    <source>
        <dbReference type="EMBL" id="KIF80530.1"/>
    </source>
</evidence>
<dbReference type="InterPro" id="IPR009057">
    <property type="entry name" value="Homeodomain-like_sf"/>
</dbReference>
<dbReference type="EMBL" id="JWJG01000028">
    <property type="protein sequence ID" value="KIF80530.1"/>
    <property type="molecule type" value="Genomic_DNA"/>
</dbReference>
<dbReference type="Pfam" id="PF00440">
    <property type="entry name" value="TetR_N"/>
    <property type="match status" value="1"/>
</dbReference>
<dbReference type="PROSITE" id="PS50977">
    <property type="entry name" value="HTH_TETR_2"/>
    <property type="match status" value="1"/>
</dbReference>
<protein>
    <submittedName>
        <fullName evidence="4">TetR family transcriptional regulator</fullName>
    </submittedName>
</protein>